<dbReference type="PROSITE" id="PS50878">
    <property type="entry name" value="RT_POL"/>
    <property type="match status" value="1"/>
</dbReference>
<dbReference type="EMBL" id="CAKXAJ010023929">
    <property type="protein sequence ID" value="CAH2228192.1"/>
    <property type="molecule type" value="Genomic_DNA"/>
</dbReference>
<organism evidence="2 3">
    <name type="scientific">Pararge aegeria aegeria</name>
    <dbReference type="NCBI Taxonomy" id="348720"/>
    <lineage>
        <taxon>Eukaryota</taxon>
        <taxon>Metazoa</taxon>
        <taxon>Ecdysozoa</taxon>
        <taxon>Arthropoda</taxon>
        <taxon>Hexapoda</taxon>
        <taxon>Insecta</taxon>
        <taxon>Pterygota</taxon>
        <taxon>Neoptera</taxon>
        <taxon>Endopterygota</taxon>
        <taxon>Lepidoptera</taxon>
        <taxon>Glossata</taxon>
        <taxon>Ditrysia</taxon>
        <taxon>Papilionoidea</taxon>
        <taxon>Nymphalidae</taxon>
        <taxon>Satyrinae</taxon>
        <taxon>Satyrini</taxon>
        <taxon>Parargina</taxon>
        <taxon>Pararge</taxon>
    </lineage>
</organism>
<dbReference type="GO" id="GO:0071897">
    <property type="term" value="P:DNA biosynthetic process"/>
    <property type="evidence" value="ECO:0007669"/>
    <property type="project" value="UniProtKB-ARBA"/>
</dbReference>
<dbReference type="AlphaFoldDB" id="A0A8S4QZP0"/>
<gene>
    <name evidence="2" type="primary">jg2997</name>
    <name evidence="2" type="ORF">PAEG_LOCUS8262</name>
</gene>
<keyword evidence="3" id="KW-1185">Reference proteome</keyword>
<dbReference type="InterPro" id="IPR043502">
    <property type="entry name" value="DNA/RNA_pol_sf"/>
</dbReference>
<dbReference type="Proteomes" id="UP000838756">
    <property type="component" value="Unassembled WGS sequence"/>
</dbReference>
<feature type="domain" description="Reverse transcriptase" evidence="1">
    <location>
        <begin position="426"/>
        <end position="693"/>
    </location>
</feature>
<dbReference type="Gene3D" id="3.60.10.10">
    <property type="entry name" value="Endonuclease/exonuclease/phosphatase"/>
    <property type="match status" value="1"/>
</dbReference>
<dbReference type="InterPro" id="IPR000477">
    <property type="entry name" value="RT_dom"/>
</dbReference>
<dbReference type="InterPro" id="IPR005135">
    <property type="entry name" value="Endo/exonuclease/phosphatase"/>
</dbReference>
<evidence type="ECO:0000313" key="2">
    <source>
        <dbReference type="EMBL" id="CAH2228192.1"/>
    </source>
</evidence>
<evidence type="ECO:0000259" key="1">
    <source>
        <dbReference type="PROSITE" id="PS50878"/>
    </source>
</evidence>
<dbReference type="InterPro" id="IPR036691">
    <property type="entry name" value="Endo/exonu/phosph_ase_sf"/>
</dbReference>
<evidence type="ECO:0000313" key="3">
    <source>
        <dbReference type="Proteomes" id="UP000838756"/>
    </source>
</evidence>
<proteinExistence type="predicted"/>
<reference evidence="2" key="1">
    <citation type="submission" date="2022-03" db="EMBL/GenBank/DDBJ databases">
        <authorList>
            <person name="Lindestad O."/>
        </authorList>
    </citation>
    <scope>NUCLEOTIDE SEQUENCE</scope>
</reference>
<sequence>MANLVAAKMQCDFVAISEPNIKTCKIKGTNCYSDANGDTMILNFSKKYKVRTYRSADCFVCIETADITLYSIYISPKKCTLDDFKNNLSIIQQDLTESQARNKKIIITGDLNAKHPCWGGMQTNKKGEELLEWIHRLDLVILNDGIFPTCVRQKGQSFIDVTIISGSPNLDKVTWSVLEDESMSDHKYILTKLNMKGGANKTKYIRGKTNLDKFNSVLRKDIASTAVDKEHCERAIAKAYERSTPFVKCDDDYKLPYWWNETVQTKIKETRQKRRKFQKCKQQNKRENLKEVYKVSKKELKTMIAAAKAKAWEDLCKNLEFDIYGDAYKIVKSQMQISSPKTWLSLDQKREIFESLFITLAHTRELTREEMSDVAFETVAFTLDETKDCSKRIKIKKAPGPDAIPPEVIKSAICNNTGYFTRLFNSLLKQGTFPDSWKVGKLVLIDKPKKSFSDRTKYRPICLLNVIAKTYERLINIRLTQEIEKSGGLHKNQYGFRPGRTTVDAIEEVIQAAKEAKLNNQWNSLILVDVRNAFNTARWDTIINKLKSRNINKHLMNVIVDYFTNRFIQLEKKVTAKVTGGVPQGSVLGPTLWNILYDDVMDIEAPEGVKLICYADDLAISVTAKEAHDMVVKANETLHAIDLWMHQNNLDVAPEKTEAVVFNRKKNVHRIYFDFGGKTVIPSSSVTYLGVKLDSGLNFGLHIKSVCEKASRTSRALCKLLLNTKGPSDNKRRTLAMATQSIILYAAPVWEPAMTFALHRRRVLKAQRVLALRVCSAYKTISTDAALVLANLTPIHLLAAERTEARKSKNSDLAISAQQVTLARWQNEWDTSTKGRWTHRLIPNIERWTSRKHGRLSYRLTQCLTGDGVFMDYLRGIGKRESGRCMYCNETDDAMHTI</sequence>
<dbReference type="CDD" id="cd09077">
    <property type="entry name" value="R1-I-EN"/>
    <property type="match status" value="1"/>
</dbReference>
<dbReference type="SUPFAM" id="SSF56672">
    <property type="entry name" value="DNA/RNA polymerases"/>
    <property type="match status" value="1"/>
</dbReference>
<name>A0A8S4QZP0_9NEOP</name>
<protein>
    <submittedName>
        <fullName evidence="2">Jg2997 protein</fullName>
    </submittedName>
</protein>
<dbReference type="Pfam" id="PF00078">
    <property type="entry name" value="RVT_1"/>
    <property type="match status" value="1"/>
</dbReference>
<dbReference type="CDD" id="cd01650">
    <property type="entry name" value="RT_nLTR_like"/>
    <property type="match status" value="1"/>
</dbReference>
<comment type="caution">
    <text evidence="2">The sequence shown here is derived from an EMBL/GenBank/DDBJ whole genome shotgun (WGS) entry which is preliminary data.</text>
</comment>
<dbReference type="GO" id="GO:0003824">
    <property type="term" value="F:catalytic activity"/>
    <property type="evidence" value="ECO:0007669"/>
    <property type="project" value="InterPro"/>
</dbReference>
<accession>A0A8S4QZP0</accession>
<feature type="non-terminal residue" evidence="2">
    <location>
        <position position="898"/>
    </location>
</feature>
<dbReference type="Pfam" id="PF14529">
    <property type="entry name" value="Exo_endo_phos_2"/>
    <property type="match status" value="1"/>
</dbReference>
<dbReference type="OrthoDB" id="6916978at2759"/>
<dbReference type="PANTHER" id="PTHR19446">
    <property type="entry name" value="REVERSE TRANSCRIPTASES"/>
    <property type="match status" value="1"/>
</dbReference>
<dbReference type="SUPFAM" id="SSF56219">
    <property type="entry name" value="DNase I-like"/>
    <property type="match status" value="1"/>
</dbReference>